<evidence type="ECO:0000259" key="7">
    <source>
        <dbReference type="PROSITE" id="PS50191"/>
    </source>
</evidence>
<dbReference type="SMART" id="SM01100">
    <property type="entry name" value="CRAL_TRIO_N"/>
    <property type="match status" value="1"/>
</dbReference>
<keyword evidence="1" id="KW-0479">Metal-binding</keyword>
<sequence>MSDLSRATPAPERDQQLLSIGKQCSHEACHLVDFLPFKCQHCQESFCQEHFKVEDHSCPKYDASKHNRVAPSCPFCNNPVAIPPGQDPNVRMEQHFEKECPVMLGKTVKKSTPVCERGKCGKVLYAPIRCDKCRKQFCPAHRFPGDHTCNASATSSSSTGTRPGAPTAASKLLNINTKALNDKASAASAAIKKTVASTAPSRSSVQAPGPVKASVSTSTLSSHSNPFSKTDRRAKAERESQKKALKERAKKGLLSEEEKLRLATAEAEGNQQDDKKECVVMYALRVFEMAEDFDIVTAPISAPNHQTILETFRRELFDEGILHEGDTIGTDDETLKRFLRARKYDLVQAKKMFVDAQQWRKTTEGIGIDELYRRIDPFDYPDREIVFECWPIWYHKTDKVGRPVNVQFLGDLNLPKLYKECSPEQHWQTCLVIAESLTREVIPATTRLYGQQASSVLVILDLKGFGLSQFWQMKAIVQKSFQISQDYYPETMGTLAFINAPASISMMWNVLKPWLAKETQEKIVLFGKDYKERLLELVDADSLPKVLGGKCTCPEAGGCHLNGAGPWLQNRKGWGPRSQAKETIVGKADPLKDKVTTGQGVKETTASAATTGVGQGDSERK</sequence>
<evidence type="ECO:0000313" key="10">
    <source>
        <dbReference type="Proteomes" id="UP000017559"/>
    </source>
</evidence>
<dbReference type="InterPro" id="IPR035896">
    <property type="entry name" value="AN1-like_Znf"/>
</dbReference>
<dbReference type="Pfam" id="PF01428">
    <property type="entry name" value="zf-AN1"/>
    <property type="match status" value="2"/>
</dbReference>
<organism evidence="9 10">
    <name type="scientific">Moniliophthora roreri (strain MCA 2997)</name>
    <name type="common">Cocoa frosty pod rot fungus</name>
    <name type="synonym">Crinipellis roreri</name>
    <dbReference type="NCBI Taxonomy" id="1381753"/>
    <lineage>
        <taxon>Eukaryota</taxon>
        <taxon>Fungi</taxon>
        <taxon>Dikarya</taxon>
        <taxon>Basidiomycota</taxon>
        <taxon>Agaricomycotina</taxon>
        <taxon>Agaricomycetes</taxon>
        <taxon>Agaricomycetidae</taxon>
        <taxon>Agaricales</taxon>
        <taxon>Marasmiineae</taxon>
        <taxon>Marasmiaceae</taxon>
        <taxon>Moniliophthora</taxon>
    </lineage>
</organism>
<feature type="domain" description="AN1-type" evidence="8">
    <location>
        <begin position="109"/>
        <end position="157"/>
    </location>
</feature>
<feature type="domain" description="AN1-type" evidence="8">
    <location>
        <begin position="18"/>
        <end position="66"/>
    </location>
</feature>
<evidence type="ECO:0000256" key="1">
    <source>
        <dbReference type="ARBA" id="ARBA00022723"/>
    </source>
</evidence>
<evidence type="ECO:0000256" key="6">
    <source>
        <dbReference type="SAM" id="MobiDB-lite"/>
    </source>
</evidence>
<dbReference type="Proteomes" id="UP000017559">
    <property type="component" value="Unassembled WGS sequence"/>
</dbReference>
<dbReference type="InterPro" id="IPR000058">
    <property type="entry name" value="Znf_AN1"/>
</dbReference>
<evidence type="ECO:0000256" key="4">
    <source>
        <dbReference type="ARBA" id="ARBA00022833"/>
    </source>
</evidence>
<dbReference type="SUPFAM" id="SSF118310">
    <property type="entry name" value="AN1-like Zinc finger"/>
    <property type="match status" value="2"/>
</dbReference>
<feature type="region of interest" description="Disordered" evidence="6">
    <location>
        <begin position="195"/>
        <end position="250"/>
    </location>
</feature>
<evidence type="ECO:0000256" key="2">
    <source>
        <dbReference type="ARBA" id="ARBA00022737"/>
    </source>
</evidence>
<dbReference type="InterPro" id="IPR036865">
    <property type="entry name" value="CRAL-TRIO_dom_sf"/>
</dbReference>
<keyword evidence="10" id="KW-1185">Reference proteome</keyword>
<dbReference type="SUPFAM" id="SSF52087">
    <property type="entry name" value="CRAL/TRIO domain"/>
    <property type="match status" value="1"/>
</dbReference>
<dbReference type="GO" id="GO:0008270">
    <property type="term" value="F:zinc ion binding"/>
    <property type="evidence" value="ECO:0007669"/>
    <property type="project" value="UniProtKB-KW"/>
</dbReference>
<dbReference type="InterPro" id="IPR036273">
    <property type="entry name" value="CRAL/TRIO_N_dom_sf"/>
</dbReference>
<dbReference type="STRING" id="1381753.V2X3Z3"/>
<accession>V2X3Z3</accession>
<name>V2X3Z3_MONRO</name>
<dbReference type="OrthoDB" id="431929at2759"/>
<dbReference type="Pfam" id="PF00650">
    <property type="entry name" value="CRAL_TRIO"/>
    <property type="match status" value="1"/>
</dbReference>
<evidence type="ECO:0000313" key="9">
    <source>
        <dbReference type="EMBL" id="ESK87150.1"/>
    </source>
</evidence>
<dbReference type="Pfam" id="PF03765">
    <property type="entry name" value="CRAL_TRIO_N"/>
    <property type="match status" value="1"/>
</dbReference>
<dbReference type="AlphaFoldDB" id="V2X3Z3"/>
<dbReference type="PANTHER" id="PTHR45657">
    <property type="entry name" value="CRAL-TRIO DOMAIN-CONTAINING PROTEIN YKL091C-RELATED"/>
    <property type="match status" value="1"/>
</dbReference>
<feature type="compositionally biased region" description="Low complexity" evidence="6">
    <location>
        <begin position="214"/>
        <end position="228"/>
    </location>
</feature>
<evidence type="ECO:0000256" key="5">
    <source>
        <dbReference type="PROSITE-ProRule" id="PRU00449"/>
    </source>
</evidence>
<feature type="region of interest" description="Disordered" evidence="6">
    <location>
        <begin position="571"/>
        <end position="621"/>
    </location>
</feature>
<dbReference type="SMART" id="SM00516">
    <property type="entry name" value="SEC14"/>
    <property type="match status" value="1"/>
</dbReference>
<keyword evidence="2" id="KW-0677">Repeat</keyword>
<feature type="domain" description="CRAL-TRIO" evidence="7">
    <location>
        <begin position="382"/>
        <end position="555"/>
    </location>
</feature>
<dbReference type="PROSITE" id="PS51039">
    <property type="entry name" value="ZF_AN1"/>
    <property type="match status" value="2"/>
</dbReference>
<dbReference type="InterPro" id="IPR011074">
    <property type="entry name" value="CRAL/TRIO_N_dom"/>
</dbReference>
<keyword evidence="3 5" id="KW-0863">Zinc-finger</keyword>
<evidence type="ECO:0000259" key="8">
    <source>
        <dbReference type="PROSITE" id="PS51039"/>
    </source>
</evidence>
<proteinExistence type="predicted"/>
<keyword evidence="4" id="KW-0862">Zinc</keyword>
<dbReference type="CDD" id="cd00170">
    <property type="entry name" value="SEC14"/>
    <property type="match status" value="1"/>
</dbReference>
<dbReference type="Gene3D" id="4.10.1110.10">
    <property type="entry name" value="AN1-like Zinc finger"/>
    <property type="match status" value="2"/>
</dbReference>
<comment type="caution">
    <text evidence="9">The sequence shown here is derived from an EMBL/GenBank/DDBJ whole genome shotgun (WGS) entry which is preliminary data.</text>
</comment>
<dbReference type="Gene3D" id="3.40.525.10">
    <property type="entry name" value="CRAL-TRIO lipid binding domain"/>
    <property type="match status" value="1"/>
</dbReference>
<dbReference type="KEGG" id="mrr:Moror_11843"/>
<gene>
    <name evidence="9" type="ORF">Moror_11843</name>
</gene>
<dbReference type="SMART" id="SM00154">
    <property type="entry name" value="ZnF_AN1"/>
    <property type="match status" value="2"/>
</dbReference>
<dbReference type="InterPro" id="IPR051026">
    <property type="entry name" value="PI/PC_transfer"/>
</dbReference>
<dbReference type="InterPro" id="IPR057357">
    <property type="entry name" value="Znf-C2H2_ZFAND2A/B"/>
</dbReference>
<dbReference type="HOGENOM" id="CLU_440102_0_0_1"/>
<dbReference type="Gene3D" id="1.10.8.20">
    <property type="entry name" value="N-terminal domain of phosphatidylinositol transfer protein sec14p"/>
    <property type="match status" value="1"/>
</dbReference>
<dbReference type="InterPro" id="IPR001251">
    <property type="entry name" value="CRAL-TRIO_dom"/>
</dbReference>
<dbReference type="EMBL" id="AWSO01000829">
    <property type="protein sequence ID" value="ESK87150.1"/>
    <property type="molecule type" value="Genomic_DNA"/>
</dbReference>
<reference evidence="9 10" key="1">
    <citation type="journal article" date="2014" name="BMC Genomics">
        <title>Genome and secretome analysis of the hemibiotrophic fungal pathogen, Moniliophthora roreri, which causes frosty pod rot disease of cacao: mechanisms of the biotrophic and necrotrophic phases.</title>
        <authorList>
            <person name="Meinhardt L.W."/>
            <person name="Costa G.G.L."/>
            <person name="Thomazella D.P.T."/>
            <person name="Teixeira P.J.P.L."/>
            <person name="Carazzolle M.F."/>
            <person name="Schuster S.C."/>
            <person name="Carlson J.E."/>
            <person name="Guiltinan M.J."/>
            <person name="Mieczkowski P."/>
            <person name="Farmer A."/>
            <person name="Ramaraj T."/>
            <person name="Crozier J."/>
            <person name="Davis R.E."/>
            <person name="Shao J."/>
            <person name="Melnick R.L."/>
            <person name="Pereira G.A.G."/>
            <person name="Bailey B.A."/>
        </authorList>
    </citation>
    <scope>NUCLEOTIDE SEQUENCE [LARGE SCALE GENOMIC DNA]</scope>
    <source>
        <strain evidence="9 10">MCA 2997</strain>
    </source>
</reference>
<dbReference type="PROSITE" id="PS50191">
    <property type="entry name" value="CRAL_TRIO"/>
    <property type="match status" value="1"/>
</dbReference>
<feature type="compositionally biased region" description="Basic and acidic residues" evidence="6">
    <location>
        <begin position="229"/>
        <end position="247"/>
    </location>
</feature>
<dbReference type="SUPFAM" id="SSF46938">
    <property type="entry name" value="CRAL/TRIO N-terminal domain"/>
    <property type="match status" value="1"/>
</dbReference>
<dbReference type="Pfam" id="PF25403">
    <property type="entry name" value="zf-C2H2_ZFAND2"/>
    <property type="match status" value="1"/>
</dbReference>
<protein>
    <submittedName>
        <fullName evidence="9">Sec14 cytosolic factor</fullName>
    </submittedName>
</protein>
<dbReference type="PANTHER" id="PTHR45657:SF1">
    <property type="entry name" value="CRAL-TRIO DOMAIN-CONTAINING PROTEIN YKL091C-RELATED"/>
    <property type="match status" value="1"/>
</dbReference>
<feature type="compositionally biased region" description="Polar residues" evidence="6">
    <location>
        <begin position="596"/>
        <end position="612"/>
    </location>
</feature>
<evidence type="ECO:0000256" key="3">
    <source>
        <dbReference type="ARBA" id="ARBA00022771"/>
    </source>
</evidence>